<accession>A0A645BEA5</accession>
<evidence type="ECO:0000256" key="2">
    <source>
        <dbReference type="ARBA" id="ARBA00023043"/>
    </source>
</evidence>
<dbReference type="Pfam" id="PF12796">
    <property type="entry name" value="Ank_2"/>
    <property type="match status" value="1"/>
</dbReference>
<evidence type="ECO:0000313" key="3">
    <source>
        <dbReference type="EMBL" id="MPM63446.1"/>
    </source>
</evidence>
<keyword evidence="1" id="KW-0677">Repeat</keyword>
<dbReference type="InterPro" id="IPR036770">
    <property type="entry name" value="Ankyrin_rpt-contain_sf"/>
</dbReference>
<dbReference type="Gene3D" id="1.25.40.20">
    <property type="entry name" value="Ankyrin repeat-containing domain"/>
    <property type="match status" value="2"/>
</dbReference>
<evidence type="ECO:0000256" key="1">
    <source>
        <dbReference type="ARBA" id="ARBA00022737"/>
    </source>
</evidence>
<dbReference type="SMART" id="SM00248">
    <property type="entry name" value="ANK"/>
    <property type="match status" value="5"/>
</dbReference>
<dbReference type="EMBL" id="VSSQ01019418">
    <property type="protein sequence ID" value="MPM63446.1"/>
    <property type="molecule type" value="Genomic_DNA"/>
</dbReference>
<dbReference type="PANTHER" id="PTHR46680">
    <property type="entry name" value="NF-KAPPA-B INHIBITOR ALPHA"/>
    <property type="match status" value="1"/>
</dbReference>
<dbReference type="PROSITE" id="PS50297">
    <property type="entry name" value="ANK_REP_REGION"/>
    <property type="match status" value="1"/>
</dbReference>
<dbReference type="InterPro" id="IPR002110">
    <property type="entry name" value="Ankyrin_rpt"/>
</dbReference>
<dbReference type="SUPFAM" id="SSF48403">
    <property type="entry name" value="Ankyrin repeat"/>
    <property type="match status" value="1"/>
</dbReference>
<dbReference type="PANTHER" id="PTHR46680:SF3">
    <property type="entry name" value="NF-KAPPA-B INHIBITOR CACTUS"/>
    <property type="match status" value="1"/>
</dbReference>
<dbReference type="PROSITE" id="PS50088">
    <property type="entry name" value="ANK_REPEAT"/>
    <property type="match status" value="3"/>
</dbReference>
<name>A0A645BEA5_9ZZZZ</name>
<organism evidence="3">
    <name type="scientific">bioreactor metagenome</name>
    <dbReference type="NCBI Taxonomy" id="1076179"/>
    <lineage>
        <taxon>unclassified sequences</taxon>
        <taxon>metagenomes</taxon>
        <taxon>ecological metagenomes</taxon>
    </lineage>
</organism>
<proteinExistence type="predicted"/>
<sequence>MSWQHDICEELGGKLAVKKMEMTMLSLLKEMIEAGCDINERQWRGCPLWATLLDDSEVPASIIRYLLKEGASLHVDDGDEPLLFRALSNDMNSEIIKLLIEYGADASYVSEEQETALQIACRRHEYNVDTLSLLIEHGCPINVQKVDCGNSALGNAALADQSREILSFLIKEGADIHAEDVNGNTPLMRLCSNAMRSSESVVLFIEAGAVLAQKNHEGNTALGILCTGNGDETMLEVLVKHGMDVDALENGLTYPLMAAVNHNWAALDKLLSLGFSNYAVVHPESHKSLVEIINEEIESCWDDEVAARIKQAIAQV</sequence>
<comment type="caution">
    <text evidence="3">The sequence shown here is derived from an EMBL/GenBank/DDBJ whole genome shotgun (WGS) entry which is preliminary data.</text>
</comment>
<reference evidence="3" key="1">
    <citation type="submission" date="2019-08" db="EMBL/GenBank/DDBJ databases">
        <authorList>
            <person name="Kucharzyk K."/>
            <person name="Murdoch R.W."/>
            <person name="Higgins S."/>
            <person name="Loffler F."/>
        </authorList>
    </citation>
    <scope>NUCLEOTIDE SEQUENCE</scope>
</reference>
<keyword evidence="2" id="KW-0040">ANK repeat</keyword>
<dbReference type="InterPro" id="IPR051070">
    <property type="entry name" value="NF-kappa-B_inhibitor"/>
</dbReference>
<protein>
    <submittedName>
        <fullName evidence="3">Uncharacterized protein</fullName>
    </submittedName>
</protein>
<gene>
    <name evidence="3" type="ORF">SDC9_110326</name>
</gene>
<dbReference type="AlphaFoldDB" id="A0A645BEA5"/>